<accession>A0ABR9JIP0</accession>
<evidence type="ECO:0008006" key="3">
    <source>
        <dbReference type="Google" id="ProtNLM"/>
    </source>
</evidence>
<dbReference type="Pfam" id="PF19142">
    <property type="entry name" value="DUF5825"/>
    <property type="match status" value="1"/>
</dbReference>
<dbReference type="InterPro" id="IPR043863">
    <property type="entry name" value="DUF5825"/>
</dbReference>
<dbReference type="RefSeq" id="WP_192757431.1">
    <property type="nucleotide sequence ID" value="NZ_JADBDZ010000001.1"/>
</dbReference>
<evidence type="ECO:0000313" key="1">
    <source>
        <dbReference type="EMBL" id="MBE1530425.1"/>
    </source>
</evidence>
<organism evidence="1 2">
    <name type="scientific">Actinomadura algeriensis</name>
    <dbReference type="NCBI Taxonomy" id="1679523"/>
    <lineage>
        <taxon>Bacteria</taxon>
        <taxon>Bacillati</taxon>
        <taxon>Actinomycetota</taxon>
        <taxon>Actinomycetes</taxon>
        <taxon>Streptosporangiales</taxon>
        <taxon>Thermomonosporaceae</taxon>
        <taxon>Actinomadura</taxon>
    </lineage>
</organism>
<proteinExistence type="predicted"/>
<evidence type="ECO:0000313" key="2">
    <source>
        <dbReference type="Proteomes" id="UP000627838"/>
    </source>
</evidence>
<keyword evidence="2" id="KW-1185">Reference proteome</keyword>
<name>A0ABR9JIP0_9ACTN</name>
<comment type="caution">
    <text evidence="1">The sequence shown here is derived from an EMBL/GenBank/DDBJ whole genome shotgun (WGS) entry which is preliminary data.</text>
</comment>
<protein>
    <recommendedName>
        <fullName evidence="3">Glycosyl transferase family 2</fullName>
    </recommendedName>
</protein>
<sequence length="208" mass="23297">MPNIGVTLWREYSDAARDVPGMLLGDADAGEHAADASALRFSERGARRVDLADHVDVRNGADFDLAVRQLSLVRELTRIGLSVRWVLECDDDFPVSLLQHLYPPTAVAQGDGGAARRWRDAYRFGSLLYRKGPGFVHVRDARTDGARRLTLGRPAHLDAVRALDRGAPRESISPTLANGFRKHRLVAEVGPYLWWLPFRLHRWPDTRG</sequence>
<reference evidence="1 2" key="1">
    <citation type="submission" date="2020-10" db="EMBL/GenBank/DDBJ databases">
        <title>Sequencing the genomes of 1000 actinobacteria strains.</title>
        <authorList>
            <person name="Klenk H.-P."/>
        </authorList>
    </citation>
    <scope>NUCLEOTIDE SEQUENCE [LARGE SCALE GENOMIC DNA]</scope>
    <source>
        <strain evidence="1 2">DSM 46744</strain>
    </source>
</reference>
<gene>
    <name evidence="1" type="ORF">H4W34_000258</name>
</gene>
<dbReference type="Proteomes" id="UP000627838">
    <property type="component" value="Unassembled WGS sequence"/>
</dbReference>
<dbReference type="EMBL" id="JADBDZ010000001">
    <property type="protein sequence ID" value="MBE1530425.1"/>
    <property type="molecule type" value="Genomic_DNA"/>
</dbReference>